<evidence type="ECO:0000313" key="1">
    <source>
        <dbReference type="EMBL" id="QOJ53962.1"/>
    </source>
</evidence>
<protein>
    <submittedName>
        <fullName evidence="1">ORF6</fullName>
    </submittedName>
</protein>
<organism evidence="1 2">
    <name type="scientific">Passerine adenovirus 1</name>
    <dbReference type="NCBI Taxonomy" id="2779174"/>
    <lineage>
        <taxon>Viruses</taxon>
        <taxon>Varidnaviria</taxon>
        <taxon>Bamfordvirae</taxon>
        <taxon>Preplasmiviricota</taxon>
        <taxon>Polisuviricotina</taxon>
        <taxon>Pharingeaviricetes</taxon>
        <taxon>Rowavirales</taxon>
        <taxon>Adenoviridae</taxon>
        <taxon>Barthadenovirus</taxon>
    </lineage>
</organism>
<dbReference type="Proteomes" id="UP001230876">
    <property type="component" value="Segment"/>
</dbReference>
<proteinExistence type="predicted"/>
<evidence type="ECO:0000313" key="2">
    <source>
        <dbReference type="Proteomes" id="UP001230876"/>
    </source>
</evidence>
<name>A0A7M4BDN5_9ADEN</name>
<dbReference type="EMBL" id="MT674683">
    <property type="protein sequence ID" value="QOJ53962.1"/>
    <property type="molecule type" value="Genomic_DNA"/>
</dbReference>
<sequence>MSVGSYSVHRWDVDGRGFQRRMPPRRQSYLFIGGRGYTLSCVEQESRHDDHGSDLISMFTEDGEAVRKSRCDIRKRRA</sequence>
<keyword evidence="2" id="KW-1185">Reference proteome</keyword>
<reference evidence="1" key="1">
    <citation type="journal article" date="2020" name="Viruses">
        <title>Molecular Characterisation of a Novel and Highly Divergent Passerine Adenovirus 1.</title>
        <authorList>
            <person name="Athukorala A."/>
            <person name="Forwood J.K."/>
            <person name="Phalen D.N."/>
            <person name="Sarker S."/>
        </authorList>
    </citation>
    <scope>NUCLEOTIDE SEQUENCE</scope>
    <source>
        <strain evidence="1">AU2787</strain>
    </source>
</reference>
<accession>A0A7M4BDN5</accession>